<evidence type="ECO:0000256" key="4">
    <source>
        <dbReference type="ARBA" id="ARBA00022676"/>
    </source>
</evidence>
<gene>
    <name evidence="11" type="ORF">CUNI_LOCUS4454</name>
</gene>
<feature type="transmembrane region" description="Helical" evidence="10">
    <location>
        <begin position="449"/>
        <end position="467"/>
    </location>
</feature>
<comment type="pathway">
    <text evidence="2 10">Protein modification; protein glycosylation.</text>
</comment>
<protein>
    <recommendedName>
        <fullName evidence="10">Alpha-1,3-glucosyltransferase</fullName>
        <ecNumber evidence="10">2.4.1.-</ecNumber>
    </recommendedName>
</protein>
<dbReference type="GO" id="GO:0005789">
    <property type="term" value="C:endoplasmic reticulum membrane"/>
    <property type="evidence" value="ECO:0007669"/>
    <property type="project" value="UniProtKB-SubCell"/>
</dbReference>
<evidence type="ECO:0000313" key="12">
    <source>
        <dbReference type="Proteomes" id="UP000678393"/>
    </source>
</evidence>
<dbReference type="PANTHER" id="PTHR12413">
    <property type="entry name" value="DOLICHYL GLYCOSYLTRANSFERASE"/>
    <property type="match status" value="1"/>
</dbReference>
<accession>A0A8S3YXA9</accession>
<reference evidence="11" key="1">
    <citation type="submission" date="2021-04" db="EMBL/GenBank/DDBJ databases">
        <authorList>
            <consortium name="Molecular Ecology Group"/>
        </authorList>
    </citation>
    <scope>NUCLEOTIDE SEQUENCE</scope>
</reference>
<evidence type="ECO:0000256" key="5">
    <source>
        <dbReference type="ARBA" id="ARBA00022679"/>
    </source>
</evidence>
<keyword evidence="9 10" id="KW-0472">Membrane</keyword>
<feature type="transmembrane region" description="Helical" evidence="10">
    <location>
        <begin position="114"/>
        <end position="136"/>
    </location>
</feature>
<evidence type="ECO:0000256" key="7">
    <source>
        <dbReference type="ARBA" id="ARBA00022824"/>
    </source>
</evidence>
<dbReference type="OrthoDB" id="4983at2759"/>
<keyword evidence="7 10" id="KW-0256">Endoplasmic reticulum</keyword>
<sequence length="516" mass="58690">MAFSYVFYFQLLIIMLSALTARVCVSLWGHSGEGKPPVFGDFEAQRHWMEITANLPTEQWYTESKDNRLQYWGLDYPPLTAYHMMINGKIAQYVNSSMVALKESQGLEDPGLKFFMRMTVLAMDVLLFLPAAAAYFIMQQSESEDNDILTFILVLVAYPGLILIDHGHFQYNNVSLGLLVLATLSINEGNDFIAAFLFCCAVNYKQMELYHSLPFFAYLLGSCIKAEVSKGVFKLVMLSLIVLGTFATIWSPFLNHEETSVAVVQRLFPIKRGLYEDKVASFWCSISVIVKFKDLIFPSDMAFICLLVTSLLSLPSFLYLLKNPTLKSFHYALINSSLIFFMFSFHVHEKSILLATIPSCLVVKSDPLNVFWFLLISVFSMLPLLIKDGLLIPTIATVWLFWITVSHFLRPTSTASPDVQKIFEFSIMVAVCIAVATVLIPPPQRYPDIFPLVIAIYSFLHFVYFAVNFHMRQFGIKFYFQDSSSTRVGFSKSDSSISWVSSHESVIKPKTKRVHY</sequence>
<keyword evidence="4 10" id="KW-0328">Glycosyltransferase</keyword>
<evidence type="ECO:0000256" key="1">
    <source>
        <dbReference type="ARBA" id="ARBA00004477"/>
    </source>
</evidence>
<dbReference type="PANTHER" id="PTHR12413:SF1">
    <property type="entry name" value="DOLICHYL PYROPHOSPHATE MAN9GLCNAC2 ALPHA-1,3-GLUCOSYLTRANSFERASE"/>
    <property type="match status" value="1"/>
</dbReference>
<organism evidence="11 12">
    <name type="scientific">Candidula unifasciata</name>
    <dbReference type="NCBI Taxonomy" id="100452"/>
    <lineage>
        <taxon>Eukaryota</taxon>
        <taxon>Metazoa</taxon>
        <taxon>Spiralia</taxon>
        <taxon>Lophotrochozoa</taxon>
        <taxon>Mollusca</taxon>
        <taxon>Gastropoda</taxon>
        <taxon>Heterobranchia</taxon>
        <taxon>Euthyneura</taxon>
        <taxon>Panpulmonata</taxon>
        <taxon>Eupulmonata</taxon>
        <taxon>Stylommatophora</taxon>
        <taxon>Helicina</taxon>
        <taxon>Helicoidea</taxon>
        <taxon>Geomitridae</taxon>
        <taxon>Candidula</taxon>
    </lineage>
</organism>
<dbReference type="GO" id="GO:0042281">
    <property type="term" value="F:dolichyl pyrophosphate Man9GlcNAc2 alpha-1,3-glucosyltransferase activity"/>
    <property type="evidence" value="ECO:0007669"/>
    <property type="project" value="TreeGrafter"/>
</dbReference>
<feature type="transmembrane region" description="Helical" evidence="10">
    <location>
        <begin position="392"/>
        <end position="410"/>
    </location>
</feature>
<dbReference type="EC" id="2.4.1.-" evidence="10"/>
<keyword evidence="12" id="KW-1185">Reference proteome</keyword>
<evidence type="ECO:0000256" key="2">
    <source>
        <dbReference type="ARBA" id="ARBA00004922"/>
    </source>
</evidence>
<feature type="transmembrane region" description="Helical" evidence="10">
    <location>
        <begin position="6"/>
        <end position="25"/>
    </location>
</feature>
<comment type="similarity">
    <text evidence="3 10">Belongs to the ALG6/ALG8 glucosyltransferase family.</text>
</comment>
<dbReference type="InterPro" id="IPR004856">
    <property type="entry name" value="Glyco_trans_ALG6/ALG8"/>
</dbReference>
<feature type="transmembrane region" description="Helical" evidence="10">
    <location>
        <begin position="235"/>
        <end position="253"/>
    </location>
</feature>
<proteinExistence type="inferred from homology"/>
<dbReference type="Proteomes" id="UP000678393">
    <property type="component" value="Unassembled WGS sequence"/>
</dbReference>
<comment type="subcellular location">
    <subcellularLocation>
        <location evidence="1 10">Endoplasmic reticulum membrane</location>
        <topology evidence="1 10">Multi-pass membrane protein</topology>
    </subcellularLocation>
</comment>
<evidence type="ECO:0000256" key="10">
    <source>
        <dbReference type="RuleBase" id="RU363110"/>
    </source>
</evidence>
<feature type="transmembrane region" description="Helical" evidence="10">
    <location>
        <begin position="148"/>
        <end position="164"/>
    </location>
</feature>
<evidence type="ECO:0000256" key="6">
    <source>
        <dbReference type="ARBA" id="ARBA00022692"/>
    </source>
</evidence>
<dbReference type="AlphaFoldDB" id="A0A8S3YXA9"/>
<evidence type="ECO:0000256" key="8">
    <source>
        <dbReference type="ARBA" id="ARBA00022989"/>
    </source>
</evidence>
<evidence type="ECO:0000256" key="9">
    <source>
        <dbReference type="ARBA" id="ARBA00023136"/>
    </source>
</evidence>
<feature type="transmembrane region" description="Helical" evidence="10">
    <location>
        <begin position="176"/>
        <end position="204"/>
    </location>
</feature>
<evidence type="ECO:0000256" key="3">
    <source>
        <dbReference type="ARBA" id="ARBA00008715"/>
    </source>
</evidence>
<keyword evidence="5 10" id="KW-0808">Transferase</keyword>
<evidence type="ECO:0000313" key="11">
    <source>
        <dbReference type="EMBL" id="CAG5118896.1"/>
    </source>
</evidence>
<dbReference type="Pfam" id="PF03155">
    <property type="entry name" value="Alg6_Alg8"/>
    <property type="match status" value="1"/>
</dbReference>
<keyword evidence="6 10" id="KW-0812">Transmembrane</keyword>
<feature type="transmembrane region" description="Helical" evidence="10">
    <location>
        <begin position="368"/>
        <end position="386"/>
    </location>
</feature>
<comment type="caution">
    <text evidence="11">The sequence shown here is derived from an EMBL/GenBank/DDBJ whole genome shotgun (WGS) entry which is preliminary data.</text>
</comment>
<keyword evidence="8 10" id="KW-1133">Transmembrane helix</keyword>
<feature type="transmembrane region" description="Helical" evidence="10">
    <location>
        <begin position="302"/>
        <end position="322"/>
    </location>
</feature>
<dbReference type="EMBL" id="CAJHNH020000625">
    <property type="protein sequence ID" value="CAG5118896.1"/>
    <property type="molecule type" value="Genomic_DNA"/>
</dbReference>
<name>A0A8S3YXA9_9EUPU</name>
<feature type="transmembrane region" description="Helical" evidence="10">
    <location>
        <begin position="422"/>
        <end position="443"/>
    </location>
</feature>